<organism evidence="1">
    <name type="scientific">Podoviridae sp. ctsNK10</name>
    <dbReference type="NCBI Taxonomy" id="2826582"/>
    <lineage>
        <taxon>Viruses</taxon>
        <taxon>Duplodnaviria</taxon>
        <taxon>Heunggongvirae</taxon>
        <taxon>Uroviricota</taxon>
        <taxon>Caudoviricetes</taxon>
    </lineage>
</organism>
<proteinExistence type="predicted"/>
<dbReference type="EMBL" id="BK015191">
    <property type="protein sequence ID" value="DAD95366.1"/>
    <property type="molecule type" value="Genomic_DNA"/>
</dbReference>
<name>A0A8S5NKU9_9CAUD</name>
<accession>A0A8S5NKU9</accession>
<sequence length="126" mass="14884">MHDAYIEENSNFVIRDEFKDKVSKRLEDIVSNTIKERSAIANGIMPENGRHSVAYTNPFARWIMVMRGYLPTLGFDRFKAGSDFSEYKSDKYNTTSFNAIKYKRNNGEMSDEEFERAREYYERYDG</sequence>
<protein>
    <submittedName>
        <fullName evidence="1">Uncharacterized protein</fullName>
    </submittedName>
</protein>
<reference evidence="1" key="1">
    <citation type="journal article" date="2021" name="Proc. Natl. Acad. Sci. U.S.A.">
        <title>A Catalog of Tens of Thousands of Viruses from Human Metagenomes Reveals Hidden Associations with Chronic Diseases.</title>
        <authorList>
            <person name="Tisza M.J."/>
            <person name="Buck C.B."/>
        </authorList>
    </citation>
    <scope>NUCLEOTIDE SEQUENCE</scope>
    <source>
        <strain evidence="1">CtsNK10</strain>
    </source>
</reference>
<evidence type="ECO:0000313" key="1">
    <source>
        <dbReference type="EMBL" id="DAD95366.1"/>
    </source>
</evidence>